<name>A0A5A7QI63_STRAF</name>
<gene>
    <name evidence="3" type="ORF">STAS_21519</name>
</gene>
<feature type="region of interest" description="Disordered" evidence="1">
    <location>
        <begin position="65"/>
        <end position="99"/>
    </location>
</feature>
<sequence length="99" mass="11443">MLIHAKIWFYESLHKLRQRIYPFVELSMSGLLVAFLLVNKACGSRSYKDSTLEVGGAHEHVMSREVNRALEDKENTKFDPNQTSKRQVKRGSDPIHNRS</sequence>
<keyword evidence="2" id="KW-0812">Transmembrane</keyword>
<accession>A0A5A7QI63</accession>
<keyword evidence="2" id="KW-1133">Transmembrane helix</keyword>
<keyword evidence="4" id="KW-1185">Reference proteome</keyword>
<dbReference type="OrthoDB" id="1702020at2759"/>
<evidence type="ECO:0000256" key="2">
    <source>
        <dbReference type="SAM" id="Phobius"/>
    </source>
</evidence>
<dbReference type="EMBL" id="BKCP01007059">
    <property type="protein sequence ID" value="GER44612.1"/>
    <property type="molecule type" value="Genomic_DNA"/>
</dbReference>
<reference evidence="4" key="1">
    <citation type="journal article" date="2019" name="Curr. Biol.">
        <title>Genome Sequence of Striga asiatica Provides Insight into the Evolution of Plant Parasitism.</title>
        <authorList>
            <person name="Yoshida S."/>
            <person name="Kim S."/>
            <person name="Wafula E.K."/>
            <person name="Tanskanen J."/>
            <person name="Kim Y.M."/>
            <person name="Honaas L."/>
            <person name="Yang Z."/>
            <person name="Spallek T."/>
            <person name="Conn C.E."/>
            <person name="Ichihashi Y."/>
            <person name="Cheong K."/>
            <person name="Cui S."/>
            <person name="Der J.P."/>
            <person name="Gundlach H."/>
            <person name="Jiao Y."/>
            <person name="Hori C."/>
            <person name="Ishida J.K."/>
            <person name="Kasahara H."/>
            <person name="Kiba T."/>
            <person name="Kim M.S."/>
            <person name="Koo N."/>
            <person name="Laohavisit A."/>
            <person name="Lee Y.H."/>
            <person name="Lumba S."/>
            <person name="McCourt P."/>
            <person name="Mortimer J.C."/>
            <person name="Mutuku J.M."/>
            <person name="Nomura T."/>
            <person name="Sasaki-Sekimoto Y."/>
            <person name="Seto Y."/>
            <person name="Wang Y."/>
            <person name="Wakatake T."/>
            <person name="Sakakibara H."/>
            <person name="Demura T."/>
            <person name="Yamaguchi S."/>
            <person name="Yoneyama K."/>
            <person name="Manabe R.I."/>
            <person name="Nelson D.C."/>
            <person name="Schulman A.H."/>
            <person name="Timko M.P."/>
            <person name="dePamphilis C.W."/>
            <person name="Choi D."/>
            <person name="Shirasu K."/>
        </authorList>
    </citation>
    <scope>NUCLEOTIDE SEQUENCE [LARGE SCALE GENOMIC DNA]</scope>
    <source>
        <strain evidence="4">cv. UVA1</strain>
    </source>
</reference>
<comment type="caution">
    <text evidence="3">The sequence shown here is derived from an EMBL/GenBank/DDBJ whole genome shotgun (WGS) entry which is preliminary data.</text>
</comment>
<feature type="transmembrane region" description="Helical" evidence="2">
    <location>
        <begin position="20"/>
        <end position="38"/>
    </location>
</feature>
<evidence type="ECO:0000313" key="4">
    <source>
        <dbReference type="Proteomes" id="UP000325081"/>
    </source>
</evidence>
<dbReference type="PANTHER" id="PTHR36726">
    <property type="entry name" value="CLAVATA3/ESR (CLE)-RELATED PROTEIN 45"/>
    <property type="match status" value="1"/>
</dbReference>
<feature type="compositionally biased region" description="Basic and acidic residues" evidence="1">
    <location>
        <begin position="65"/>
        <end position="77"/>
    </location>
</feature>
<dbReference type="PANTHER" id="PTHR36726:SF4">
    <property type="entry name" value="CLAVATA3_ESR (CLE)-RELATED PROTEIN 45"/>
    <property type="match status" value="1"/>
</dbReference>
<feature type="compositionally biased region" description="Basic and acidic residues" evidence="1">
    <location>
        <begin position="90"/>
        <end position="99"/>
    </location>
</feature>
<organism evidence="3 4">
    <name type="scientific">Striga asiatica</name>
    <name type="common">Asiatic witchweed</name>
    <name type="synonym">Buchnera asiatica</name>
    <dbReference type="NCBI Taxonomy" id="4170"/>
    <lineage>
        <taxon>Eukaryota</taxon>
        <taxon>Viridiplantae</taxon>
        <taxon>Streptophyta</taxon>
        <taxon>Embryophyta</taxon>
        <taxon>Tracheophyta</taxon>
        <taxon>Spermatophyta</taxon>
        <taxon>Magnoliopsida</taxon>
        <taxon>eudicotyledons</taxon>
        <taxon>Gunneridae</taxon>
        <taxon>Pentapetalae</taxon>
        <taxon>asterids</taxon>
        <taxon>lamiids</taxon>
        <taxon>Lamiales</taxon>
        <taxon>Orobanchaceae</taxon>
        <taxon>Buchnereae</taxon>
        <taxon>Striga</taxon>
    </lineage>
</organism>
<evidence type="ECO:0000313" key="3">
    <source>
        <dbReference type="EMBL" id="GER44612.1"/>
    </source>
</evidence>
<dbReference type="Proteomes" id="UP000325081">
    <property type="component" value="Unassembled WGS sequence"/>
</dbReference>
<evidence type="ECO:0000256" key="1">
    <source>
        <dbReference type="SAM" id="MobiDB-lite"/>
    </source>
</evidence>
<proteinExistence type="predicted"/>
<dbReference type="InterPro" id="IPR038821">
    <property type="entry name" value="CLE45-like"/>
</dbReference>
<dbReference type="AlphaFoldDB" id="A0A5A7QI63"/>
<protein>
    <submittedName>
        <fullName evidence="3">Clavata3-like</fullName>
    </submittedName>
</protein>
<keyword evidence="2" id="KW-0472">Membrane</keyword>